<dbReference type="GO" id="GO:0009073">
    <property type="term" value="P:aromatic amino acid family biosynthetic process"/>
    <property type="evidence" value="ECO:0007669"/>
    <property type="project" value="UniProtKB-KW"/>
</dbReference>
<accession>A0A170SVL8</accession>
<comment type="cofactor">
    <cofactor evidence="1 9">
        <name>NAD(+)</name>
        <dbReference type="ChEBI" id="CHEBI:57540"/>
    </cofactor>
</comment>
<feature type="binding site" evidence="9">
    <location>
        <begin position="153"/>
        <end position="156"/>
    </location>
    <ligand>
        <name>NAD(+)</name>
        <dbReference type="ChEBI" id="CHEBI:57540"/>
    </ligand>
</feature>
<protein>
    <recommendedName>
        <fullName evidence="9 10">3-dehydroquinate synthase</fullName>
        <shortName evidence="9">DHQS</shortName>
        <ecNumber evidence="9 10">4.2.3.4</ecNumber>
    </recommendedName>
</protein>
<reference evidence="14" key="1">
    <citation type="submission" date="2016-01" db="EMBL/GenBank/DDBJ databases">
        <authorList>
            <person name="McClelland M."/>
            <person name="Jain A."/>
            <person name="Saraogi P."/>
            <person name="Mendelson R."/>
            <person name="Westerman R."/>
            <person name="SanMiguel P."/>
            <person name="Csonka L."/>
        </authorList>
    </citation>
    <scope>NUCLEOTIDE SEQUENCE</scope>
    <source>
        <strain evidence="14">1</strain>
    </source>
</reference>
<feature type="domain" description="3-dehydroquinate synthase N-terminal" evidence="11">
    <location>
        <begin position="52"/>
        <end position="162"/>
    </location>
</feature>
<dbReference type="Gene3D" id="3.40.50.1970">
    <property type="match status" value="1"/>
</dbReference>
<dbReference type="InterPro" id="IPR030960">
    <property type="entry name" value="DHQS/DOIS_N"/>
</dbReference>
<comment type="cofactor">
    <cofactor evidence="9">
        <name>Co(2+)</name>
        <dbReference type="ChEBI" id="CHEBI:48828"/>
    </cofactor>
    <cofactor evidence="9">
        <name>Zn(2+)</name>
        <dbReference type="ChEBI" id="CHEBI:29105"/>
    </cofactor>
    <text evidence="9">Binds 1 divalent metal cation per subunit. Can use either Co(2+) or Zn(2+).</text>
</comment>
<evidence type="ECO:0000313" key="13">
    <source>
        <dbReference type="EMBL" id="ASJ16266.1"/>
    </source>
</evidence>
<dbReference type="UniPathway" id="UPA00053">
    <property type="reaction ID" value="UER00085"/>
</dbReference>
<dbReference type="GO" id="GO:0009423">
    <property type="term" value="P:chorismate biosynthetic process"/>
    <property type="evidence" value="ECO:0007669"/>
    <property type="project" value="UniProtKB-UniRule"/>
</dbReference>
<evidence type="ECO:0000256" key="8">
    <source>
        <dbReference type="ARBA" id="ARBA00023285"/>
    </source>
</evidence>
<comment type="similarity">
    <text evidence="9">Belongs to the sugar phosphate cyclases superfamily. Dehydroquinate synthase family.</text>
</comment>
<evidence type="ECO:0000256" key="6">
    <source>
        <dbReference type="ARBA" id="ARBA00023027"/>
    </source>
</evidence>
<dbReference type="OrthoDB" id="21407at2157"/>
<feature type="domain" description="3-dehydroquinate synthase C-terminal" evidence="12">
    <location>
        <begin position="165"/>
        <end position="299"/>
    </location>
</feature>
<evidence type="ECO:0000256" key="9">
    <source>
        <dbReference type="HAMAP-Rule" id="MF_00110"/>
    </source>
</evidence>
<dbReference type="InterPro" id="IPR056179">
    <property type="entry name" value="DHQS_C"/>
</dbReference>
<dbReference type="GeneID" id="33321678"/>
<evidence type="ECO:0000313" key="15">
    <source>
        <dbReference type="Proteomes" id="UP000093069"/>
    </source>
</evidence>
<dbReference type="AlphaFoldDB" id="A0A170SVL8"/>
<evidence type="ECO:0000259" key="11">
    <source>
        <dbReference type="Pfam" id="PF01761"/>
    </source>
</evidence>
<dbReference type="FunFam" id="3.40.50.1970:FF:000007">
    <property type="entry name" value="Pentafunctional AROM polypeptide"/>
    <property type="match status" value="1"/>
</dbReference>
<evidence type="ECO:0000313" key="16">
    <source>
        <dbReference type="Proteomes" id="UP000250189"/>
    </source>
</evidence>
<dbReference type="NCBIfam" id="TIGR01357">
    <property type="entry name" value="aroB"/>
    <property type="match status" value="1"/>
</dbReference>
<dbReference type="Pfam" id="PF01761">
    <property type="entry name" value="DHQ_synthase"/>
    <property type="match status" value="1"/>
</dbReference>
<dbReference type="PANTHER" id="PTHR43622">
    <property type="entry name" value="3-DEHYDROQUINATE SYNTHASE"/>
    <property type="match status" value="1"/>
</dbReference>
<feature type="binding site" evidence="9">
    <location>
        <begin position="114"/>
        <end position="115"/>
    </location>
    <ligand>
        <name>NAD(+)</name>
        <dbReference type="ChEBI" id="CHEBI:57540"/>
    </ligand>
</feature>
<dbReference type="Proteomes" id="UP000250189">
    <property type="component" value="Chromosome"/>
</dbReference>
<dbReference type="RefSeq" id="WP_068579030.1">
    <property type="nucleotide sequence ID" value="NZ_CP015193.1"/>
</dbReference>
<dbReference type="InterPro" id="IPR016037">
    <property type="entry name" value="DHQ_synth_AroB"/>
</dbReference>
<dbReference type="GO" id="GO:0046872">
    <property type="term" value="F:metal ion binding"/>
    <property type="evidence" value="ECO:0007669"/>
    <property type="project" value="UniProtKB-KW"/>
</dbReference>
<comment type="cofactor">
    <cofactor evidence="2">
        <name>Zn(2+)</name>
        <dbReference type="ChEBI" id="CHEBI:29105"/>
    </cofactor>
</comment>
<organism evidence="14 15">
    <name type="scientific">Thermococcus chitonophagus</name>
    <dbReference type="NCBI Taxonomy" id="54262"/>
    <lineage>
        <taxon>Archaea</taxon>
        <taxon>Methanobacteriati</taxon>
        <taxon>Methanobacteriota</taxon>
        <taxon>Thermococci</taxon>
        <taxon>Thermococcales</taxon>
        <taxon>Thermococcaceae</taxon>
        <taxon>Thermococcus</taxon>
    </lineage>
</organism>
<dbReference type="EMBL" id="CP015193">
    <property type="protein sequence ID" value="ASJ16266.1"/>
    <property type="molecule type" value="Genomic_DNA"/>
</dbReference>
<evidence type="ECO:0000256" key="4">
    <source>
        <dbReference type="ARBA" id="ARBA00022741"/>
    </source>
</evidence>
<feature type="binding site" evidence="9">
    <location>
        <position position="127"/>
    </location>
    <ligand>
        <name>NAD(+)</name>
        <dbReference type="ChEBI" id="CHEBI:57540"/>
    </ligand>
</feature>
<keyword evidence="4 9" id="KW-0547">Nucleotide-binding</keyword>
<dbReference type="EMBL" id="LN999010">
    <property type="protein sequence ID" value="CUX78749.1"/>
    <property type="molecule type" value="Genomic_DNA"/>
</dbReference>
<dbReference type="KEGG" id="tch:CHITON_1970"/>
<dbReference type="Pfam" id="PF24621">
    <property type="entry name" value="DHQS_C"/>
    <property type="match status" value="1"/>
</dbReference>
<dbReference type="GO" id="GO:0008652">
    <property type="term" value="P:amino acid biosynthetic process"/>
    <property type="evidence" value="ECO:0007669"/>
    <property type="project" value="UniProtKB-KW"/>
</dbReference>
<dbReference type="SUPFAM" id="SSF56796">
    <property type="entry name" value="Dehydroquinate synthase-like"/>
    <property type="match status" value="1"/>
</dbReference>
<feature type="binding site" evidence="9">
    <location>
        <position position="227"/>
    </location>
    <ligand>
        <name>Zn(2+)</name>
        <dbReference type="ChEBI" id="CHEBI:29105"/>
    </ligand>
</feature>
<evidence type="ECO:0000259" key="12">
    <source>
        <dbReference type="Pfam" id="PF24621"/>
    </source>
</evidence>
<reference evidence="13 16" key="3">
    <citation type="submission" date="2016-04" db="EMBL/GenBank/DDBJ databases">
        <title>Complete genome sequence of Thermococcus chitonophagus type strain GC74.</title>
        <authorList>
            <person name="Oger P.M."/>
        </authorList>
    </citation>
    <scope>NUCLEOTIDE SEQUENCE [LARGE SCALE GENOMIC DNA]</scope>
    <source>
        <strain evidence="13 16">GC74</strain>
    </source>
</reference>
<keyword evidence="6 9" id="KW-0520">NAD</keyword>
<name>A0A170SVL8_9EURY</name>
<reference evidence="15" key="2">
    <citation type="submission" date="2016-01" db="EMBL/GenBank/DDBJ databases">
        <authorList>
            <person name="Vorgias C.E."/>
        </authorList>
    </citation>
    <scope>NUCLEOTIDE SEQUENCE [LARGE SCALE GENOMIC DNA]</scope>
</reference>
<keyword evidence="3 9" id="KW-0479">Metal-binding</keyword>
<dbReference type="GO" id="GO:0005737">
    <property type="term" value="C:cytoplasm"/>
    <property type="evidence" value="ECO:0007669"/>
    <property type="project" value="UniProtKB-SubCell"/>
</dbReference>
<feature type="binding site" evidence="9">
    <location>
        <begin position="56"/>
        <end position="61"/>
    </location>
    <ligand>
        <name>NAD(+)</name>
        <dbReference type="ChEBI" id="CHEBI:57540"/>
    </ligand>
</feature>
<dbReference type="Gene3D" id="1.20.1090.10">
    <property type="entry name" value="Dehydroquinate synthase-like - alpha domain"/>
    <property type="match status" value="1"/>
</dbReference>
<evidence type="ECO:0000313" key="14">
    <source>
        <dbReference type="EMBL" id="CUX78749.1"/>
    </source>
</evidence>
<dbReference type="STRING" id="54262.CHITON_1970"/>
<comment type="function">
    <text evidence="9">Catalyzes the conversion of 3-deoxy-D-arabino-heptulosonate 7-phosphate (DAHP) to dehydroquinate (DHQ).</text>
</comment>
<comment type="subcellular location">
    <subcellularLocation>
        <location evidence="9">Cytoplasm</location>
    </subcellularLocation>
</comment>
<dbReference type="CDD" id="cd08195">
    <property type="entry name" value="DHQS"/>
    <property type="match status" value="1"/>
</dbReference>
<dbReference type="Proteomes" id="UP000093069">
    <property type="component" value="Chromosome I"/>
</dbReference>
<gene>
    <name evidence="9" type="primary">aroB</name>
    <name evidence="13" type="ORF">A3L04_03840</name>
    <name evidence="14" type="ORF">CHITON_1970</name>
</gene>
<evidence type="ECO:0000256" key="1">
    <source>
        <dbReference type="ARBA" id="ARBA00001911"/>
    </source>
</evidence>
<feature type="binding site" evidence="9">
    <location>
        <position position="243"/>
    </location>
    <ligand>
        <name>Zn(2+)</name>
        <dbReference type="ChEBI" id="CHEBI:29105"/>
    </ligand>
</feature>
<keyword evidence="9" id="KW-0028">Amino-acid biosynthesis</keyword>
<dbReference type="InterPro" id="IPR030963">
    <property type="entry name" value="DHQ_synth_fam"/>
</dbReference>
<evidence type="ECO:0000256" key="10">
    <source>
        <dbReference type="NCBIfam" id="TIGR01357"/>
    </source>
</evidence>
<sequence length="334" mass="37163">MEGIVFEKLNSLGALLEPLNPFKVAVLTNTTVRDIWLEEVLDSISEYEVHPIIIPDGEKYKDLETARYVWEKLIKIGFTRKSLLIGLGGGVITDIAGFVASTYMRGTLLGLIPTTLLAQVDAAIGGKTGINFHGKNMIGTFYLPNFVLIDIMTLSTLPMVEVLNGLAEVVKYAILDREVYEILTRISSPQEAIKSEELIRKSVEVKVRVVEEDLRESGKRRILNLGHTVGHAIEKLSGYKIKHGFAVSVGLVVASKLGERLYGFDSGKVYELLKKFGLPINLPFEPSKVLEAMKLDKKAWYGKIVFIIPVKIGEVVIEEVPESLVLEVLREVRE</sequence>
<feature type="binding site" evidence="9">
    <location>
        <position position="135"/>
    </location>
    <ligand>
        <name>NAD(+)</name>
        <dbReference type="ChEBI" id="CHEBI:57540"/>
    </ligand>
</feature>
<feature type="binding site" evidence="9">
    <location>
        <begin position="90"/>
        <end position="94"/>
    </location>
    <ligand>
        <name>NAD(+)</name>
        <dbReference type="ChEBI" id="CHEBI:57540"/>
    </ligand>
</feature>
<evidence type="ECO:0000256" key="7">
    <source>
        <dbReference type="ARBA" id="ARBA00023239"/>
    </source>
</evidence>
<keyword evidence="16" id="KW-1185">Reference proteome</keyword>
<comment type="catalytic activity">
    <reaction evidence="9">
        <text>7-phospho-2-dehydro-3-deoxy-D-arabino-heptonate = 3-dehydroquinate + phosphate</text>
        <dbReference type="Rhea" id="RHEA:21968"/>
        <dbReference type="ChEBI" id="CHEBI:32364"/>
        <dbReference type="ChEBI" id="CHEBI:43474"/>
        <dbReference type="ChEBI" id="CHEBI:58394"/>
        <dbReference type="EC" id="4.2.3.4"/>
    </reaction>
</comment>
<evidence type="ECO:0000256" key="5">
    <source>
        <dbReference type="ARBA" id="ARBA00022833"/>
    </source>
</evidence>
<dbReference type="PIRSF" id="PIRSF001455">
    <property type="entry name" value="DHQ_synth"/>
    <property type="match status" value="1"/>
</dbReference>
<comment type="pathway">
    <text evidence="9">Metabolic intermediate biosynthesis; chorismate biosynthesis; chorismate from D-erythrose 4-phosphate and phosphoenolpyruvate: step 2/7.</text>
</comment>
<keyword evidence="9" id="KW-0963">Cytoplasm</keyword>
<proteinExistence type="inferred from homology"/>
<dbReference type="InterPro" id="IPR050071">
    <property type="entry name" value="Dehydroquinate_synthase"/>
</dbReference>
<keyword evidence="8 9" id="KW-0170">Cobalt</keyword>
<keyword evidence="5 9" id="KW-0862">Zinc</keyword>
<evidence type="ECO:0000256" key="3">
    <source>
        <dbReference type="ARBA" id="ARBA00022723"/>
    </source>
</evidence>
<keyword evidence="9" id="KW-0057">Aromatic amino acid biosynthesis</keyword>
<dbReference type="GO" id="GO:0000166">
    <property type="term" value="F:nucleotide binding"/>
    <property type="evidence" value="ECO:0007669"/>
    <property type="project" value="UniProtKB-KW"/>
</dbReference>
<dbReference type="GO" id="GO:0003856">
    <property type="term" value="F:3-dehydroquinate synthase activity"/>
    <property type="evidence" value="ECO:0007669"/>
    <property type="project" value="UniProtKB-UniRule"/>
</dbReference>
<feature type="binding site" evidence="9">
    <location>
        <position position="168"/>
    </location>
    <ligand>
        <name>Zn(2+)</name>
        <dbReference type="ChEBI" id="CHEBI:29105"/>
    </ligand>
</feature>
<dbReference type="HAMAP" id="MF_00110">
    <property type="entry name" value="DHQ_synthase"/>
    <property type="match status" value="1"/>
</dbReference>
<evidence type="ECO:0000256" key="2">
    <source>
        <dbReference type="ARBA" id="ARBA00001947"/>
    </source>
</evidence>
<dbReference type="EC" id="4.2.3.4" evidence="9 10"/>
<keyword evidence="7 9" id="KW-0456">Lyase</keyword>
<dbReference type="PANTHER" id="PTHR43622:SF1">
    <property type="entry name" value="3-DEHYDROQUINATE SYNTHASE"/>
    <property type="match status" value="1"/>
</dbReference>